<dbReference type="PROSITE" id="PS50817">
    <property type="entry name" value="INTEIN_N_TER"/>
    <property type="match status" value="1"/>
</dbReference>
<feature type="signal peptide" evidence="1">
    <location>
        <begin position="1"/>
        <end position="30"/>
    </location>
</feature>
<keyword evidence="1" id="KW-0732">Signal</keyword>
<dbReference type="InterPro" id="IPR003587">
    <property type="entry name" value="Hint_dom_N"/>
</dbReference>
<feature type="domain" description="Hint" evidence="2">
    <location>
        <begin position="1701"/>
        <end position="1795"/>
    </location>
</feature>
<dbReference type="Pfam" id="PF07591">
    <property type="entry name" value="PT-HINT"/>
    <property type="match status" value="1"/>
</dbReference>
<name>A0A517I8H3_BREBE</name>
<gene>
    <name evidence="4" type="ORF">FPS98_14800</name>
</gene>
<evidence type="ECO:0000259" key="2">
    <source>
        <dbReference type="SMART" id="SM00306"/>
    </source>
</evidence>
<dbReference type="GO" id="GO:0016539">
    <property type="term" value="P:intein-mediated protein splicing"/>
    <property type="evidence" value="ECO:0007669"/>
    <property type="project" value="InterPro"/>
</dbReference>
<dbReference type="PANTHER" id="PTHR32305:SF15">
    <property type="entry name" value="PROTEIN RHSA-RELATED"/>
    <property type="match status" value="1"/>
</dbReference>
<dbReference type="PROSITE" id="PS50818">
    <property type="entry name" value="INTEIN_C_TER"/>
    <property type="match status" value="1"/>
</dbReference>
<dbReference type="SUPFAM" id="SSF110849">
    <property type="entry name" value="ParB/Sulfiredoxin"/>
    <property type="match status" value="1"/>
</dbReference>
<feature type="chain" id="PRO_5022066210" evidence="1">
    <location>
        <begin position="31"/>
        <end position="1939"/>
    </location>
</feature>
<dbReference type="Proteomes" id="UP000317713">
    <property type="component" value="Chromosome"/>
</dbReference>
<proteinExistence type="predicted"/>
<dbReference type="InterPro" id="IPR036844">
    <property type="entry name" value="Hint_dom_sf"/>
</dbReference>
<evidence type="ECO:0000313" key="5">
    <source>
        <dbReference type="Proteomes" id="UP000317713"/>
    </source>
</evidence>
<protein>
    <submittedName>
        <fullName evidence="4">Type IV secretion protein Rhs</fullName>
    </submittedName>
</protein>
<dbReference type="RefSeq" id="WP_144616819.1">
    <property type="nucleotide sequence ID" value="NZ_CP042161.1"/>
</dbReference>
<dbReference type="Pfam" id="PF02195">
    <property type="entry name" value="ParB_N"/>
    <property type="match status" value="1"/>
</dbReference>
<dbReference type="Gene3D" id="2.170.16.10">
    <property type="entry name" value="Hedgehog/Intein (Hint) domain"/>
    <property type="match status" value="1"/>
</dbReference>
<dbReference type="Gene3D" id="3.90.1530.10">
    <property type="entry name" value="Conserved hypothetical protein from pyrococcus furiosus pfu- 392566-001, ParB domain"/>
    <property type="match status" value="1"/>
</dbReference>
<dbReference type="InterPro" id="IPR030934">
    <property type="entry name" value="Intein_C"/>
</dbReference>
<dbReference type="EMBL" id="CP042161">
    <property type="protein sequence ID" value="QDS35166.1"/>
    <property type="molecule type" value="Genomic_DNA"/>
</dbReference>
<dbReference type="InterPro" id="IPR031325">
    <property type="entry name" value="RHS_repeat"/>
</dbReference>
<dbReference type="InterPro" id="IPR022385">
    <property type="entry name" value="Rhs_assc_core"/>
</dbReference>
<evidence type="ECO:0000313" key="4">
    <source>
        <dbReference type="EMBL" id="QDS35166.1"/>
    </source>
</evidence>
<dbReference type="InterPro" id="IPR036086">
    <property type="entry name" value="ParB/Sulfiredoxin_sf"/>
</dbReference>
<evidence type="ECO:0000259" key="3">
    <source>
        <dbReference type="SMART" id="SM00470"/>
    </source>
</evidence>
<accession>A0A517I8H3</accession>
<dbReference type="Gene3D" id="2.180.10.10">
    <property type="entry name" value="RHS repeat-associated core"/>
    <property type="match status" value="2"/>
</dbReference>
<dbReference type="Pfam" id="PF05593">
    <property type="entry name" value="RHS_repeat"/>
    <property type="match status" value="1"/>
</dbReference>
<dbReference type="InterPro" id="IPR050708">
    <property type="entry name" value="T6SS_VgrG/RHS"/>
</dbReference>
<feature type="domain" description="ParB-like N-terminal" evidence="3">
    <location>
        <begin position="1842"/>
        <end position="1930"/>
    </location>
</feature>
<dbReference type="PANTHER" id="PTHR32305">
    <property type="match status" value="1"/>
</dbReference>
<evidence type="ECO:0000256" key="1">
    <source>
        <dbReference type="SAM" id="SignalP"/>
    </source>
</evidence>
<dbReference type="CDD" id="cd00081">
    <property type="entry name" value="Hint"/>
    <property type="match status" value="1"/>
</dbReference>
<sequence length="1939" mass="220523">MKHFSIKSLMIYVLCLALCTTMLPIGTTFANETSPVSISHVTSGVEAATPGAAIEEIQQSMGESITNDNGKAKNPTEYTEVDISALTWTQLDTGTVIQIHRSFDRALLKFAAYFYSELLQLLTPEEQEEIKRLSSEQIISQFENLSQESKDLLQRLTPLVLSKINELKQLEEQMEVQSTTPPPVKYTEKDQEFRFARSKTEQSVDDLYRAANLVEQDLYLPGKHGLDLDVKRRYHSLSSKISVPSWDEDFSKNEALRANEKFATGWDFNMPRLDIVTREQAVTVRDDPKNPGQQIYSTKVDKDPSSNRYYITLEDGTSLEYRFNKFVNYPYKDIFFSIDDVNRKYTLHYRNLKYEFDVTLGTVVKSNIYGDTIKYNLNSDGEPVSIEDSVGRYVVLKRKQNDTTQDLIVYKDKTETTILKHIRYHFERKFALSGYHQLVRVEVLPTAGSGSSAYTVARYAYHDPKTKGIAYFNLNKNYTLEKLPTDQTLQDSAKFWESDVAKRSEIDYLLMQEAFYPLQGLKINYDYRPYQLGQTTFNDGLVRIFQDKHALSYVSYHPVNKVSYSYTQKTPSGTNTYKLEKSYTDNGNFREIWKVPKEQLPRLKNIADRHGDTIHVTETEASRYSKNSIYKVNQDGNPLLRSEKTTGISKGGTNVSGAKYRVEYNPTTYTTYAYSGRNTKPTYQYVFLEPTSAVSDLDVYNHYLKDPNVSNRAQYAAKINNYAQETYLEYNHYGQLIKQIAPDGIMSTWTYDEVALNPWGFRTFSVLKAARTQSTTASGDPYYSNTTFEYNDQYLLKKETEINSFPANLINTPKSQSVERTYEYTNKQLYSITENFGTGKTRTQTFTAYDQYGIQPTQIALAGVELESGKSDVLNFSYESDDKGQIKSQTYPNGSRATYEYDELGRPLSETFHNQGAKRTISYVYRDGEASGSSTEGPGIVEKIAPDQSKLITYYTPYGDPAYQEQVGTTGAKRPLVDNEFTPDGMEISRTVPYGKQEQSTSHLYDWDGFVYQTTNSLGTTKHHRNNAYSDGTRYLPRLTEQTLSPNGFIATTYRDLYGKVESTEETTQSGDHHRVTTYQTDRFGKVTNKEVSDGTASQTWSMRFDHNDNLVYLQDPENNVNVYGYDTLGNLTSVLENGTTTAEYTYNSLAWKLSEKNPETRAETYTYDKNGLVKSYKDKIGVTFNYDYSPFHELTKVSAGASFYEDRVYDPQSGLLLSENNHTGNAITYGYDGFHRKNLQTMMGKDYQLLYSDNDDSVDTLVYPARSAVSGSAPSMRVEYTYDNANRLDSVAIPGVGTTTYTYDISNSGETNAVSYPGQPTAMQQSVSSFAEITAMNHADGWNETNGYDLFGNITSQKRAGTNYGLFVYDKLSRIKEESVEGNVKQYAYDKRGNRQVYANAPANILRSYEMKHDLFNSLQEYKDDKGTTTYTYYPGGLRATKQQTGSVTDTTNYVYLNGQVIEELTQDGRVKARNVFGNQLIWRKDYASNLEGNYYYNSHGDVVKIKDSNGNVLNMYDYDIWGNLIADKVKETISNPFTYAGEMYDKESGFYYLRARYYDPKIGRFISEDTYKGQVDNPLTLNRYTYTHNNPLRFVDPSGRRVSEPWGNGGIRKDSNGVLRTHDGKGNVYWDYYRNATVDEVPEEIRLEINGNTVEPEWYEDPFTYVTGVGGVVKATASKAAKAGVKTVETKLVKNLVGCNCFTAGTKVQTDEGEKNIEDIEVGDRVLSKNEETGEQAYKEVTHLYRNDKKIIYELTVGDQVIETTDNHPFWVEGKGWVLVADLQVGDKLQQSNGNTLRIDSINIFKHDEKVKVYNFTVADFHTYFVSDLGIWVHNTGCDVLSPFDLIGRQTRDEMSKNQIKKLTKSMQQNGWDGPPIKAYAVDGKTIIVDGHHRAAAAKHAGLKNVPVEYITEAELKNTWKVTPDELLKQTYEAGGR</sequence>
<dbReference type="InterPro" id="IPR006141">
    <property type="entry name" value="Intein_N"/>
</dbReference>
<reference evidence="4 5" key="1">
    <citation type="submission" date="2019-07" db="EMBL/GenBank/DDBJ databases">
        <title>Characterization of Brevibacillus brevis HK544, as a potential biocontrol agent.</title>
        <authorList>
            <person name="Kim H."/>
        </authorList>
    </citation>
    <scope>NUCLEOTIDE SEQUENCE [LARGE SCALE GENOMIC DNA]</scope>
    <source>
        <strain evidence="4 5">HK544</strain>
    </source>
</reference>
<dbReference type="NCBIfam" id="TIGR03696">
    <property type="entry name" value="Rhs_assc_core"/>
    <property type="match status" value="1"/>
</dbReference>
<dbReference type="SMART" id="SM00470">
    <property type="entry name" value="ParB"/>
    <property type="match status" value="1"/>
</dbReference>
<dbReference type="SMART" id="SM00306">
    <property type="entry name" value="HintN"/>
    <property type="match status" value="1"/>
</dbReference>
<dbReference type="InterPro" id="IPR003115">
    <property type="entry name" value="ParB_N"/>
</dbReference>
<dbReference type="SUPFAM" id="SSF51294">
    <property type="entry name" value="Hedgehog/intein (Hint) domain"/>
    <property type="match status" value="1"/>
</dbReference>
<organism evidence="4 5">
    <name type="scientific">Brevibacillus brevis</name>
    <name type="common">Bacillus brevis</name>
    <dbReference type="NCBI Taxonomy" id="1393"/>
    <lineage>
        <taxon>Bacteria</taxon>
        <taxon>Bacillati</taxon>
        <taxon>Bacillota</taxon>
        <taxon>Bacilli</taxon>
        <taxon>Bacillales</taxon>
        <taxon>Paenibacillaceae</taxon>
        <taxon>Brevibacillus</taxon>
    </lineage>
</organism>